<gene>
    <name evidence="8" type="ORF">B1B_01205</name>
</gene>
<evidence type="ECO:0000256" key="1">
    <source>
        <dbReference type="ARBA" id="ARBA00022490"/>
    </source>
</evidence>
<sequence>MATPIGNLEDWSPRGRAALAAANRIVAEDTRHTRKLLAHFDIHVPLVSCHAHNEAQKVPVLVDCLVRGERLALVTDAGTPLVSDPGQRLVDAAHRAGIPVSPIPGPAAVIAALSVAGFPGSQFHFEGFLPPRGLRRRERLSALAPRPEILVFYEAPTRLGQLIRDLGHILGPGRQALLARELTKLHETVQRASLGVLAQRWEGSTEPVRGEIVLVVAGGDPPSGPGSHVAPTLEQTLAVLLELLPPAQAAARAAALFKKPRAEVYRLALALRGQEDLKR</sequence>
<dbReference type="InterPro" id="IPR014777">
    <property type="entry name" value="4pyrrole_Mease_sub1"/>
</dbReference>
<dbReference type="InterPro" id="IPR053910">
    <property type="entry name" value="RsmI_HTH"/>
</dbReference>
<dbReference type="Gene3D" id="3.40.1010.10">
    <property type="entry name" value="Cobalt-precorrin-4 Transmethylase, Domain 1"/>
    <property type="match status" value="1"/>
</dbReference>
<dbReference type="Gene3D" id="3.30.950.10">
    <property type="entry name" value="Methyltransferase, Cobalt-precorrin-4 Transmethylase, Domain 2"/>
    <property type="match status" value="1"/>
</dbReference>
<dbReference type="Pfam" id="PF00590">
    <property type="entry name" value="TP_methylase"/>
    <property type="match status" value="1"/>
</dbReference>
<evidence type="ECO:0000256" key="4">
    <source>
        <dbReference type="ARBA" id="ARBA00022679"/>
    </source>
</evidence>
<accession>T1BW68</accession>
<dbReference type="CDD" id="cd11648">
    <property type="entry name" value="RsmI"/>
    <property type="match status" value="1"/>
</dbReference>
<dbReference type="InterPro" id="IPR000878">
    <property type="entry name" value="4pyrrol_Mease"/>
</dbReference>
<comment type="caution">
    <text evidence="8">The sequence shown here is derived from an EMBL/GenBank/DDBJ whole genome shotgun (WGS) entry which is preliminary data.</text>
</comment>
<dbReference type="PIRSF" id="PIRSF005917">
    <property type="entry name" value="MTase_YraL"/>
    <property type="match status" value="1"/>
</dbReference>
<dbReference type="InterPro" id="IPR035996">
    <property type="entry name" value="4pyrrol_Methylase_sf"/>
</dbReference>
<evidence type="ECO:0000259" key="6">
    <source>
        <dbReference type="Pfam" id="PF00590"/>
    </source>
</evidence>
<keyword evidence="5" id="KW-0949">S-adenosyl-L-methionine</keyword>
<reference evidence="8" key="1">
    <citation type="submission" date="2013-08" db="EMBL/GenBank/DDBJ databases">
        <authorList>
            <person name="Mendez C."/>
            <person name="Richter M."/>
            <person name="Ferrer M."/>
            <person name="Sanchez J."/>
        </authorList>
    </citation>
    <scope>NUCLEOTIDE SEQUENCE</scope>
</reference>
<keyword evidence="3" id="KW-0489">Methyltransferase</keyword>
<dbReference type="PANTHER" id="PTHR46111:SF1">
    <property type="entry name" value="RIBOSOMAL RNA SMALL SUBUNIT METHYLTRANSFERASE I"/>
    <property type="match status" value="1"/>
</dbReference>
<dbReference type="HAMAP" id="MF_01877">
    <property type="entry name" value="16SrRNA_methyltr_I"/>
    <property type="match status" value="1"/>
</dbReference>
<evidence type="ECO:0000256" key="3">
    <source>
        <dbReference type="ARBA" id="ARBA00022603"/>
    </source>
</evidence>
<dbReference type="EMBL" id="AUZY01000850">
    <property type="protein sequence ID" value="EQD77191.1"/>
    <property type="molecule type" value="Genomic_DNA"/>
</dbReference>
<dbReference type="InterPro" id="IPR008189">
    <property type="entry name" value="rRNA_ssu_MeTfrase_I"/>
</dbReference>
<dbReference type="PANTHER" id="PTHR46111">
    <property type="entry name" value="RIBOSOMAL RNA SMALL SUBUNIT METHYLTRANSFERASE I"/>
    <property type="match status" value="1"/>
</dbReference>
<name>T1BW68_9ZZZZ</name>
<protein>
    <submittedName>
        <fullName evidence="8">Protein belonging to Uncharacterized protein family UPF0011</fullName>
    </submittedName>
</protein>
<feature type="domain" description="Tetrapyrrole methylase" evidence="6">
    <location>
        <begin position="3"/>
        <end position="196"/>
    </location>
</feature>
<organism evidence="8">
    <name type="scientific">mine drainage metagenome</name>
    <dbReference type="NCBI Taxonomy" id="410659"/>
    <lineage>
        <taxon>unclassified sequences</taxon>
        <taxon>metagenomes</taxon>
        <taxon>ecological metagenomes</taxon>
    </lineage>
</organism>
<keyword evidence="2" id="KW-0698">rRNA processing</keyword>
<evidence type="ECO:0000259" key="7">
    <source>
        <dbReference type="Pfam" id="PF23016"/>
    </source>
</evidence>
<dbReference type="NCBIfam" id="TIGR00096">
    <property type="entry name" value="16S rRNA (cytidine(1402)-2'-O)-methyltransferase"/>
    <property type="match status" value="1"/>
</dbReference>
<dbReference type="GO" id="GO:0008168">
    <property type="term" value="F:methyltransferase activity"/>
    <property type="evidence" value="ECO:0007669"/>
    <property type="project" value="UniProtKB-KW"/>
</dbReference>
<keyword evidence="1" id="KW-0963">Cytoplasm</keyword>
<proteinExistence type="inferred from homology"/>
<dbReference type="InterPro" id="IPR014776">
    <property type="entry name" value="4pyrrole_Mease_sub2"/>
</dbReference>
<keyword evidence="4" id="KW-0808">Transferase</keyword>
<evidence type="ECO:0000256" key="5">
    <source>
        <dbReference type="ARBA" id="ARBA00022691"/>
    </source>
</evidence>
<dbReference type="GO" id="GO:0032259">
    <property type="term" value="P:methylation"/>
    <property type="evidence" value="ECO:0007669"/>
    <property type="project" value="UniProtKB-KW"/>
</dbReference>
<evidence type="ECO:0000256" key="2">
    <source>
        <dbReference type="ARBA" id="ARBA00022552"/>
    </source>
</evidence>
<reference evidence="8" key="2">
    <citation type="journal article" date="2014" name="ISME J.">
        <title>Microbial stratification in low pH oxic and suboxic macroscopic growths along an acid mine drainage.</title>
        <authorList>
            <person name="Mendez-Garcia C."/>
            <person name="Mesa V."/>
            <person name="Sprenger R.R."/>
            <person name="Richter M."/>
            <person name="Diez M.S."/>
            <person name="Solano J."/>
            <person name="Bargiela R."/>
            <person name="Golyshina O.V."/>
            <person name="Manteca A."/>
            <person name="Ramos J.L."/>
            <person name="Gallego J.R."/>
            <person name="Llorente I."/>
            <person name="Martins Dos Santos V.A."/>
            <person name="Jensen O.N."/>
            <person name="Pelaez A.I."/>
            <person name="Sanchez J."/>
            <person name="Ferrer M."/>
        </authorList>
    </citation>
    <scope>NUCLEOTIDE SEQUENCE</scope>
</reference>
<dbReference type="Pfam" id="PF23016">
    <property type="entry name" value="RsmI_C"/>
    <property type="match status" value="1"/>
</dbReference>
<dbReference type="AlphaFoldDB" id="T1BW68"/>
<dbReference type="SUPFAM" id="SSF53790">
    <property type="entry name" value="Tetrapyrrole methylase"/>
    <property type="match status" value="1"/>
</dbReference>
<evidence type="ECO:0000313" key="8">
    <source>
        <dbReference type="EMBL" id="EQD77191.1"/>
    </source>
</evidence>
<feature type="domain" description="RsmI HTH" evidence="7">
    <location>
        <begin position="230"/>
        <end position="272"/>
    </location>
</feature>
<dbReference type="GO" id="GO:0006364">
    <property type="term" value="P:rRNA processing"/>
    <property type="evidence" value="ECO:0007669"/>
    <property type="project" value="UniProtKB-KW"/>
</dbReference>